<dbReference type="EMBL" id="LNFO01005613">
    <property type="protein sequence ID" value="KUF77290.1"/>
    <property type="molecule type" value="Genomic_DNA"/>
</dbReference>
<dbReference type="AlphaFoldDB" id="A0A0W8BZN7"/>
<dbReference type="PANTHER" id="PTHR48471">
    <property type="entry name" value="DDE TNP4 DOMAIN-CONTAINING PROTEIN"/>
    <property type="match status" value="1"/>
</dbReference>
<proteinExistence type="predicted"/>
<evidence type="ECO:0008006" key="3">
    <source>
        <dbReference type="Google" id="ProtNLM"/>
    </source>
</evidence>
<dbReference type="OrthoDB" id="115224at2759"/>
<evidence type="ECO:0000313" key="2">
    <source>
        <dbReference type="Proteomes" id="UP000052943"/>
    </source>
</evidence>
<sequence length="372" mass="41953">MAGFINLFCLKLSTSPLETLTNNMHEEDDDFDVLLLLTAAHSRREACLSSVRREVHQQMIEGAWRAAMRTRHYLTVSCLDVPCVAAWMALYKNGFDSNFLNATSLTRAAFKHLLRRFARYYYIPPARSRGKPPKLRYHHQALGLVLCFYVGSMENGTLCMLFGVPPSTLSRTLCKAEEALSCALRDFAPARISWPSPSRQRELASLVNAREPLLQYTFGFIDGKNFRAKHNCPGSWNDSDTSLGFRMKLLDPMYCPDDRMNVVSDSAFPCSTAMTGGILTPLKDGDLERIEPSLRSSARTLHNAITSVRQAAEWGMGSVQKVYSRLNLPLPFDPNLRGLRLNNMFRMANYRVRTIGISEIRTTFTGAMEMAL</sequence>
<gene>
    <name evidence="1" type="ORF">AM587_10005489</name>
</gene>
<comment type="caution">
    <text evidence="1">The sequence shown here is derived from an EMBL/GenBank/DDBJ whole genome shotgun (WGS) entry which is preliminary data.</text>
</comment>
<dbReference type="Proteomes" id="UP000052943">
    <property type="component" value="Unassembled WGS sequence"/>
</dbReference>
<reference evidence="1 2" key="1">
    <citation type="submission" date="2015-11" db="EMBL/GenBank/DDBJ databases">
        <title>Genomes and virulence difference between two physiological races of Phytophthora nicotianae.</title>
        <authorList>
            <person name="Liu H."/>
            <person name="Ma X."/>
            <person name="Yu H."/>
            <person name="Fang D."/>
            <person name="Li Y."/>
            <person name="Wang X."/>
            <person name="Wang W."/>
            <person name="Dong Y."/>
            <person name="Xiao B."/>
        </authorList>
    </citation>
    <scope>NUCLEOTIDE SEQUENCE [LARGE SCALE GENOMIC DNA]</scope>
    <source>
        <strain evidence="2">race 0</strain>
    </source>
</reference>
<accession>A0A0W8BZN7</accession>
<name>A0A0W8BZN7_PHYNI</name>
<organism evidence="1 2">
    <name type="scientific">Phytophthora nicotianae</name>
    <name type="common">Potato buckeye rot agent</name>
    <name type="synonym">Phytophthora parasitica</name>
    <dbReference type="NCBI Taxonomy" id="4792"/>
    <lineage>
        <taxon>Eukaryota</taxon>
        <taxon>Sar</taxon>
        <taxon>Stramenopiles</taxon>
        <taxon>Oomycota</taxon>
        <taxon>Peronosporomycetes</taxon>
        <taxon>Peronosporales</taxon>
        <taxon>Peronosporaceae</taxon>
        <taxon>Phytophthora</taxon>
    </lineage>
</organism>
<evidence type="ECO:0000313" key="1">
    <source>
        <dbReference type="EMBL" id="KUF77290.1"/>
    </source>
</evidence>
<protein>
    <recommendedName>
        <fullName evidence="3">DDE Tnp4 domain-containing protein</fullName>
    </recommendedName>
</protein>
<dbReference type="PANTHER" id="PTHR48471:SF1">
    <property type="entry name" value="DDE TNP4 DOMAIN-CONTAINING PROTEIN"/>
    <property type="match status" value="1"/>
</dbReference>